<dbReference type="EMBL" id="JABXRN010000001">
    <property type="protein sequence ID" value="MBA8127142.1"/>
    <property type="molecule type" value="Genomic_DNA"/>
</dbReference>
<evidence type="ECO:0000313" key="2">
    <source>
        <dbReference type="EMBL" id="MBA8127142.1"/>
    </source>
</evidence>
<gene>
    <name evidence="2" type="ORF">HV064_25050</name>
</gene>
<name>A0A839CU22_9ENTR</name>
<feature type="signal peptide" evidence="1">
    <location>
        <begin position="1"/>
        <end position="23"/>
    </location>
</feature>
<dbReference type="Proteomes" id="UP000557483">
    <property type="component" value="Unassembled WGS sequence"/>
</dbReference>
<organism evidence="2 3">
    <name type="scientific">Klebsiella grimontii</name>
    <dbReference type="NCBI Taxonomy" id="2058152"/>
    <lineage>
        <taxon>Bacteria</taxon>
        <taxon>Pseudomonadati</taxon>
        <taxon>Pseudomonadota</taxon>
        <taxon>Gammaproteobacteria</taxon>
        <taxon>Enterobacterales</taxon>
        <taxon>Enterobacteriaceae</taxon>
        <taxon>Klebsiella/Raoultella group</taxon>
        <taxon>Klebsiella</taxon>
    </lineage>
</organism>
<feature type="chain" id="PRO_5032946207" evidence="1">
    <location>
        <begin position="24"/>
        <end position="168"/>
    </location>
</feature>
<keyword evidence="1" id="KW-0732">Signal</keyword>
<reference evidence="2 3" key="1">
    <citation type="submission" date="2020-06" db="EMBL/GenBank/DDBJ databases">
        <title>REHAB project genomes.</title>
        <authorList>
            <person name="Shaw L.P."/>
        </authorList>
    </citation>
    <scope>NUCLEOTIDE SEQUENCE [LARGE SCALE GENOMIC DNA]</scope>
    <source>
        <strain evidence="2 3">RHBSTW-00092</strain>
    </source>
</reference>
<accession>A0A839CU22</accession>
<evidence type="ECO:0000313" key="3">
    <source>
        <dbReference type="Proteomes" id="UP000557483"/>
    </source>
</evidence>
<sequence>MKKTRLINAALAAVLLTSFVTHAQWLTKVDDDLFTGGKKALMIGDLSSSNSGLIFDCTKNKLSVAYVETDKSSDSVPTVAMDLIIKIDGNPANKLEASLSRRNAQAVEVGTDDAEKITAVLKQLQNAKSKILVGIQTQDGGNQSSFSGNASGSTAATNSFIKACEISL</sequence>
<dbReference type="AlphaFoldDB" id="A0A839CU22"/>
<proteinExistence type="predicted"/>
<protein>
    <submittedName>
        <fullName evidence="2">Uncharacterized protein</fullName>
    </submittedName>
</protein>
<evidence type="ECO:0000256" key="1">
    <source>
        <dbReference type="SAM" id="SignalP"/>
    </source>
</evidence>
<comment type="caution">
    <text evidence="2">The sequence shown here is derived from an EMBL/GenBank/DDBJ whole genome shotgun (WGS) entry which is preliminary data.</text>
</comment>